<dbReference type="Proteomes" id="UP000579523">
    <property type="component" value="Unassembled WGS sequence"/>
</dbReference>
<reference evidence="2 3" key="1">
    <citation type="submission" date="2020-08" db="EMBL/GenBank/DDBJ databases">
        <title>Genomic Encyclopedia of Type Strains, Phase III (KMG-III): the genomes of soil and plant-associated and newly described type strains.</title>
        <authorList>
            <person name="Whitman W."/>
        </authorList>
    </citation>
    <scope>NUCLEOTIDE SEQUENCE [LARGE SCALE GENOMIC DNA]</scope>
    <source>
        <strain evidence="2 3">CECT 3273</strain>
    </source>
</reference>
<feature type="region of interest" description="Disordered" evidence="1">
    <location>
        <begin position="303"/>
        <end position="323"/>
    </location>
</feature>
<protein>
    <submittedName>
        <fullName evidence="2">Uncharacterized protein</fullName>
    </submittedName>
</protein>
<keyword evidence="3" id="KW-1185">Reference proteome</keyword>
<evidence type="ECO:0000256" key="1">
    <source>
        <dbReference type="SAM" id="MobiDB-lite"/>
    </source>
</evidence>
<organism evidence="2 3">
    <name type="scientific">Streptomyces griseomycini</name>
    <dbReference type="NCBI Taxonomy" id="66895"/>
    <lineage>
        <taxon>Bacteria</taxon>
        <taxon>Bacillati</taxon>
        <taxon>Actinomycetota</taxon>
        <taxon>Actinomycetes</taxon>
        <taxon>Kitasatosporales</taxon>
        <taxon>Streptomycetaceae</taxon>
        <taxon>Streptomyces</taxon>
    </lineage>
</organism>
<gene>
    <name evidence="2" type="ORF">FHS37_003060</name>
</gene>
<dbReference type="AlphaFoldDB" id="A0A7W7PSA3"/>
<evidence type="ECO:0000313" key="3">
    <source>
        <dbReference type="Proteomes" id="UP000579523"/>
    </source>
</evidence>
<dbReference type="RefSeq" id="WP_229889879.1">
    <property type="nucleotide sequence ID" value="NZ_BMTK01000007.1"/>
</dbReference>
<name>A0A7W7PSA3_9ACTN</name>
<evidence type="ECO:0000313" key="2">
    <source>
        <dbReference type="EMBL" id="MBB4899000.1"/>
    </source>
</evidence>
<proteinExistence type="predicted"/>
<dbReference type="EMBL" id="JACHJI010000005">
    <property type="protein sequence ID" value="MBB4899000.1"/>
    <property type="molecule type" value="Genomic_DNA"/>
</dbReference>
<sequence>MRRIGRAVGAAVFLVCCAGGCSTEPGAGNAEPGAGSSRHSPAPLPPTEPGIGLPLDAYETSPEEQGRSDRAQAALERACLARFGLRWEGPGRTALETGRRMALSRQAARLGVVDPEHAERHGYHPPPWSTYDPRVAALLDQHRDIPPAVRKVLHGLVTEAGGRPVPRNGCRGEAARRLVRGAPSADRNLPGRLAEQAAAASLRDPRLSAVLRDWRSCMAGAGRRYDSPQAAAHDPRWKRDRDPTEEEIAVAVADVRCQGKVRYLPTLVDVTAGHQRELISRHATGLGRLKRLKDVRAENVAEALAAQPSAPGPSQEGGRDGTG</sequence>
<comment type="caution">
    <text evidence="2">The sequence shown here is derived from an EMBL/GenBank/DDBJ whole genome shotgun (WGS) entry which is preliminary data.</text>
</comment>
<accession>A0A7W7PSA3</accession>
<feature type="region of interest" description="Disordered" evidence="1">
    <location>
        <begin position="27"/>
        <end position="70"/>
    </location>
</feature>